<dbReference type="PROSITE" id="PS51747">
    <property type="entry name" value="CYT_DCMP_DEAMINASES_2"/>
    <property type="match status" value="1"/>
</dbReference>
<dbReference type="Gene3D" id="3.40.140.10">
    <property type="entry name" value="Cytidine Deaminase, domain 2"/>
    <property type="match status" value="1"/>
</dbReference>
<evidence type="ECO:0000256" key="1">
    <source>
        <dbReference type="SAM" id="MobiDB-lite"/>
    </source>
</evidence>
<dbReference type="EMBL" id="SELW01000668">
    <property type="protein sequence ID" value="TID13875.1"/>
    <property type="molecule type" value="Genomic_DNA"/>
</dbReference>
<dbReference type="SUPFAM" id="SSF53927">
    <property type="entry name" value="Cytidine deaminase-like"/>
    <property type="match status" value="1"/>
</dbReference>
<gene>
    <name evidence="3" type="ORF">CANINC_004822</name>
</gene>
<sequence length="221" mass="24807">MADKGRKNFSDKLSDAMTPDSQKSTWDKTTEQAGDKFDQAKGKMQPEEDKGIFQKMGDALSAQIRSNLLKSIDVAHEVKLTGHHPFGSILVGPDNETVLLKQGNINTLNHAESTLCRLAYDKYPPEFLWKCTLYTNFEPCCMCAGSIYWANIGRVVYGLSEEALLDLSGDDKENMTLSLPCRKVFNSGQKDVDVVGPFADIENDVELKDAILRDHRDFWNH</sequence>
<dbReference type="Proteomes" id="UP000307173">
    <property type="component" value="Unassembled WGS sequence"/>
</dbReference>
<keyword evidence="4" id="KW-1185">Reference proteome</keyword>
<name>A0A4T0WV96_9ASCO</name>
<organism evidence="3 4">
    <name type="scientific">Pichia inconspicua</name>
    <dbReference type="NCBI Taxonomy" id="52247"/>
    <lineage>
        <taxon>Eukaryota</taxon>
        <taxon>Fungi</taxon>
        <taxon>Dikarya</taxon>
        <taxon>Ascomycota</taxon>
        <taxon>Saccharomycotina</taxon>
        <taxon>Pichiomycetes</taxon>
        <taxon>Pichiales</taxon>
        <taxon>Pichiaceae</taxon>
        <taxon>Pichia</taxon>
    </lineage>
</organism>
<reference evidence="3 4" key="1">
    <citation type="journal article" date="2019" name="Front. Genet.">
        <title>Whole-Genome Sequencing of the Opportunistic Yeast Pathogen Candida inconspicua Uncovers Its Hybrid Origin.</title>
        <authorList>
            <person name="Mixao V."/>
            <person name="Hansen A.P."/>
            <person name="Saus E."/>
            <person name="Boekhout T."/>
            <person name="Lass-Florl C."/>
            <person name="Gabaldon T."/>
        </authorList>
    </citation>
    <scope>NUCLEOTIDE SEQUENCE [LARGE SCALE GENOMIC DNA]</scope>
    <source>
        <strain evidence="3 4">CBS 180</strain>
    </source>
</reference>
<dbReference type="Pfam" id="PF00383">
    <property type="entry name" value="dCMP_cyt_deam_1"/>
    <property type="match status" value="1"/>
</dbReference>
<dbReference type="AlphaFoldDB" id="A0A4T0WV96"/>
<feature type="compositionally biased region" description="Basic and acidic residues" evidence="1">
    <location>
        <begin position="25"/>
        <end position="46"/>
    </location>
</feature>
<feature type="region of interest" description="Disordered" evidence="1">
    <location>
        <begin position="1"/>
        <end position="46"/>
    </location>
</feature>
<dbReference type="OrthoDB" id="408702at2759"/>
<dbReference type="CDD" id="cd01285">
    <property type="entry name" value="nucleoside_deaminase"/>
    <property type="match status" value="1"/>
</dbReference>
<dbReference type="GO" id="GO:0006152">
    <property type="term" value="P:purine nucleoside catabolic process"/>
    <property type="evidence" value="ECO:0007669"/>
    <property type="project" value="TreeGrafter"/>
</dbReference>
<dbReference type="PANTHER" id="PTHR11079:SF161">
    <property type="entry name" value="CMP_DCMP-TYPE DEAMINASE DOMAIN-CONTAINING PROTEIN"/>
    <property type="match status" value="1"/>
</dbReference>
<feature type="compositionally biased region" description="Basic and acidic residues" evidence="1">
    <location>
        <begin position="1"/>
        <end position="14"/>
    </location>
</feature>
<dbReference type="GO" id="GO:0047974">
    <property type="term" value="F:guanosine deaminase activity"/>
    <property type="evidence" value="ECO:0007669"/>
    <property type="project" value="TreeGrafter"/>
</dbReference>
<comment type="caution">
    <text evidence="3">The sequence shown here is derived from an EMBL/GenBank/DDBJ whole genome shotgun (WGS) entry which is preliminary data.</text>
</comment>
<dbReference type="InterPro" id="IPR002125">
    <property type="entry name" value="CMP_dCMP_dom"/>
</dbReference>
<evidence type="ECO:0000313" key="4">
    <source>
        <dbReference type="Proteomes" id="UP000307173"/>
    </source>
</evidence>
<dbReference type="InterPro" id="IPR016193">
    <property type="entry name" value="Cytidine_deaminase-like"/>
</dbReference>
<dbReference type="PANTHER" id="PTHR11079">
    <property type="entry name" value="CYTOSINE DEAMINASE FAMILY MEMBER"/>
    <property type="match status" value="1"/>
</dbReference>
<dbReference type="Pfam" id="PF04119">
    <property type="entry name" value="HSP9_HSP12"/>
    <property type="match status" value="1"/>
</dbReference>
<dbReference type="Gene3D" id="6.10.250.2440">
    <property type="match status" value="1"/>
</dbReference>
<dbReference type="STRING" id="52247.A0A4T0WV96"/>
<feature type="domain" description="CMP/dCMP-type deaminase" evidence="2">
    <location>
        <begin position="62"/>
        <end position="171"/>
    </location>
</feature>
<accession>A0A4T0WV96</accession>
<evidence type="ECO:0000259" key="2">
    <source>
        <dbReference type="PROSITE" id="PS51747"/>
    </source>
</evidence>
<evidence type="ECO:0000313" key="3">
    <source>
        <dbReference type="EMBL" id="TID13875.1"/>
    </source>
</evidence>
<proteinExistence type="predicted"/>
<protein>
    <recommendedName>
        <fullName evidence="2">CMP/dCMP-type deaminase domain-containing protein</fullName>
    </recommendedName>
</protein>
<dbReference type="InterPro" id="IPR007250">
    <property type="entry name" value="HSP9_HSP12"/>
</dbReference>